<evidence type="ECO:0000256" key="2">
    <source>
        <dbReference type="SAM" id="SignalP"/>
    </source>
</evidence>
<feature type="compositionally biased region" description="Low complexity" evidence="1">
    <location>
        <begin position="94"/>
        <end position="113"/>
    </location>
</feature>
<dbReference type="AlphaFoldDB" id="A0A9D5DH17"/>
<dbReference type="Proteomes" id="UP001067231">
    <property type="component" value="Unassembled WGS sequence"/>
</dbReference>
<comment type="caution">
    <text evidence="3">The sequence shown here is derived from an EMBL/GenBank/DDBJ whole genome shotgun (WGS) entry which is preliminary data.</text>
</comment>
<name>A0A9D5DH17_9CRYT</name>
<feature type="signal peptide" evidence="2">
    <location>
        <begin position="1"/>
        <end position="21"/>
    </location>
</feature>
<feature type="compositionally biased region" description="Basic and acidic residues" evidence="1">
    <location>
        <begin position="166"/>
        <end position="194"/>
    </location>
</feature>
<evidence type="ECO:0008006" key="4">
    <source>
        <dbReference type="Google" id="ProtNLM"/>
    </source>
</evidence>
<accession>A0A9D5DH17</accession>
<organism evidence="3">
    <name type="scientific">Cryptosporidium canis</name>
    <dbReference type="NCBI Taxonomy" id="195482"/>
    <lineage>
        <taxon>Eukaryota</taxon>
        <taxon>Sar</taxon>
        <taxon>Alveolata</taxon>
        <taxon>Apicomplexa</taxon>
        <taxon>Conoidasida</taxon>
        <taxon>Coccidia</taxon>
        <taxon>Eucoccidiorida</taxon>
        <taxon>Eimeriorina</taxon>
        <taxon>Cryptosporidiidae</taxon>
        <taxon>Cryptosporidium</taxon>
    </lineage>
</organism>
<sequence>MKTIFQFLLLGTFYLAGLTYSENTNDDEYMKSLSKILVNNQAKLEAQQNMLEKKLEKLLSQGESDKDQAIEASSQASGISGQKTANETTARPVSGAETTTTTSSSGSSTPATERTGDQNISALFEEMIEEKVKNSISSSLKELFLKMGLGNVSTESLFPDSLFSNKKPEEGESKEGETKVGESKEKELGDESKATQKVGTPSLKGGKKSSEEGAQVFIPGAFSEEQLFLFNENSVYPIDRIGTKSGMGGLQYITGRDIKTVITSCKFVSISWASDLIKATNRVYSILLISEKADIKFRSNIILTESKLLNTYSNCDLLLGKQPKKYPNRNMNFRFPQTSKETINKYRDCSLSSIKNKQIKRIGLLKSLEAFINNVKTYNHLNLCSAAGFDSAREALLGILLNFYQIVKIDLKRLEVALVKSKL</sequence>
<evidence type="ECO:0000313" key="3">
    <source>
        <dbReference type="EMBL" id="KAJ1608297.1"/>
    </source>
</evidence>
<dbReference type="EMBL" id="JAPCXC010000045">
    <property type="protein sequence ID" value="KAJ1608297.1"/>
    <property type="molecule type" value="Genomic_DNA"/>
</dbReference>
<feature type="compositionally biased region" description="Polar residues" evidence="1">
    <location>
        <begin position="71"/>
        <end position="91"/>
    </location>
</feature>
<dbReference type="OrthoDB" id="10335192at2759"/>
<reference evidence="3" key="1">
    <citation type="submission" date="2022-10" db="EMBL/GenBank/DDBJ databases">
        <title>Adaptive evolution leads to modifications in subtelomeric GC content in a zoonotic Cryptosporidium species.</title>
        <authorList>
            <person name="Li J."/>
            <person name="Feng Y."/>
            <person name="Xiao L."/>
        </authorList>
    </citation>
    <scope>NUCLEOTIDE SEQUENCE</scope>
    <source>
        <strain evidence="3">33844</strain>
    </source>
</reference>
<keyword evidence="2" id="KW-0732">Signal</keyword>
<feature type="region of interest" description="Disordered" evidence="1">
    <location>
        <begin position="157"/>
        <end position="210"/>
    </location>
</feature>
<feature type="chain" id="PRO_5038845050" description="Signal peptide-containing protein" evidence="2">
    <location>
        <begin position="22"/>
        <end position="423"/>
    </location>
</feature>
<proteinExistence type="predicted"/>
<evidence type="ECO:0000256" key="1">
    <source>
        <dbReference type="SAM" id="MobiDB-lite"/>
    </source>
</evidence>
<gene>
    <name evidence="3" type="ORF">OJ253_1980</name>
</gene>
<protein>
    <recommendedName>
        <fullName evidence="4">Signal peptide-containing protein</fullName>
    </recommendedName>
</protein>
<feature type="region of interest" description="Disordered" evidence="1">
    <location>
        <begin position="65"/>
        <end position="116"/>
    </location>
</feature>